<organism evidence="4 5">
    <name type="scientific">Trichoderma harzianum CBS 226.95</name>
    <dbReference type="NCBI Taxonomy" id="983964"/>
    <lineage>
        <taxon>Eukaryota</taxon>
        <taxon>Fungi</taxon>
        <taxon>Dikarya</taxon>
        <taxon>Ascomycota</taxon>
        <taxon>Pezizomycotina</taxon>
        <taxon>Sordariomycetes</taxon>
        <taxon>Hypocreomycetidae</taxon>
        <taxon>Hypocreales</taxon>
        <taxon>Hypocreaceae</taxon>
        <taxon>Trichoderma</taxon>
    </lineage>
</organism>
<sequence>MSWPLQRQRPPGYLNTYGKVAVKTHEKNDCLTEVMIASAEKWLEDRSINLSAPLADIPVSLNYTVDVVRGRVTTKLLKDARVVPYVKTNIYVMLLSSGSSKDVWDRSINHYNKKVSAGGSTRGEGALLALGGRIATGSDVADEAGSKYIHVGPGGHPVGLLSNGSNLGLSNVFLQSIIWMKPWTYDYSVHPLPWGSEIDRKFYKKPDLELESSGQIASYQVSALPLGQVHPGNSPWADLLYDCEKHAREDGSSGAKIDFILALPNALPAVPHNGIHDAVRSCGYTFFLNLVGALEYRHVTYVNCEVTNAKCLQIDYSADVMPVTHVDREKDQLPSTFDISRLNEIARGAYKLNNADNIHGLPVGVQVVGRRLEENMVLAAMKRAEDALGDGRF</sequence>
<dbReference type="InterPro" id="IPR023631">
    <property type="entry name" value="Amidase_dom"/>
</dbReference>
<dbReference type="SUPFAM" id="SSF75304">
    <property type="entry name" value="Amidase signature (AS) enzymes"/>
    <property type="match status" value="1"/>
</dbReference>
<dbReference type="Pfam" id="PF01425">
    <property type="entry name" value="Amidase"/>
    <property type="match status" value="1"/>
</dbReference>
<dbReference type="InterPro" id="IPR036928">
    <property type="entry name" value="AS_sf"/>
</dbReference>
<name>A0A2T4AE84_TRIHA</name>
<dbReference type="PANTHER" id="PTHR46072">
    <property type="entry name" value="AMIDASE-RELATED-RELATED"/>
    <property type="match status" value="1"/>
</dbReference>
<feature type="domain" description="Amidase" evidence="3">
    <location>
        <begin position="73"/>
        <end position="141"/>
    </location>
</feature>
<dbReference type="GeneID" id="36629941"/>
<dbReference type="RefSeq" id="XP_024775077.1">
    <property type="nucleotide sequence ID" value="XM_024921361.1"/>
</dbReference>
<dbReference type="PANTHER" id="PTHR46072:SF10">
    <property type="entry name" value="ACETAMIDASE"/>
    <property type="match status" value="1"/>
</dbReference>
<proteinExistence type="inferred from homology"/>
<protein>
    <recommendedName>
        <fullName evidence="3">Amidase domain-containing protein</fullName>
    </recommendedName>
</protein>
<dbReference type="GO" id="GO:0016787">
    <property type="term" value="F:hydrolase activity"/>
    <property type="evidence" value="ECO:0007669"/>
    <property type="project" value="UniProtKB-KW"/>
</dbReference>
<comment type="similarity">
    <text evidence="1">Belongs to the amidase family.</text>
</comment>
<dbReference type="EMBL" id="KZ679679">
    <property type="protein sequence ID" value="PTB55400.1"/>
    <property type="molecule type" value="Genomic_DNA"/>
</dbReference>
<dbReference type="Proteomes" id="UP000241690">
    <property type="component" value="Unassembled WGS sequence"/>
</dbReference>
<evidence type="ECO:0000256" key="1">
    <source>
        <dbReference type="ARBA" id="ARBA00009199"/>
    </source>
</evidence>
<dbReference type="Gene3D" id="3.90.1300.10">
    <property type="entry name" value="Amidase signature (AS) domain"/>
    <property type="match status" value="2"/>
</dbReference>
<evidence type="ECO:0000259" key="3">
    <source>
        <dbReference type="Pfam" id="PF01425"/>
    </source>
</evidence>
<accession>A0A2T4AE84</accession>
<evidence type="ECO:0000313" key="4">
    <source>
        <dbReference type="EMBL" id="PTB55400.1"/>
    </source>
</evidence>
<keyword evidence="5" id="KW-1185">Reference proteome</keyword>
<evidence type="ECO:0000313" key="5">
    <source>
        <dbReference type="Proteomes" id="UP000241690"/>
    </source>
</evidence>
<gene>
    <name evidence="4" type="ORF">M431DRAFT_552032</name>
</gene>
<dbReference type="AlphaFoldDB" id="A0A2T4AE84"/>
<keyword evidence="2" id="KW-0378">Hydrolase</keyword>
<dbReference type="STRING" id="983964.A0A2T4AE84"/>
<reference evidence="4 5" key="1">
    <citation type="submission" date="2016-07" db="EMBL/GenBank/DDBJ databases">
        <title>Multiple horizontal gene transfer events from other fungi enriched the ability of initially mycotrophic Trichoderma (Ascomycota) to feed on dead plant biomass.</title>
        <authorList>
            <consortium name="DOE Joint Genome Institute"/>
            <person name="Aerts A."/>
            <person name="Atanasova L."/>
            <person name="Chenthamara K."/>
            <person name="Zhang J."/>
            <person name="Grujic M."/>
            <person name="Henrissat B."/>
            <person name="Kuo A."/>
            <person name="Salamov A."/>
            <person name="Lipzen A."/>
            <person name="Labutti K."/>
            <person name="Barry K."/>
            <person name="Miao Y."/>
            <person name="Rahimi M.J."/>
            <person name="Shen Q."/>
            <person name="Grigoriev I.V."/>
            <person name="Kubicek C.P."/>
            <person name="Druzhinina I.S."/>
        </authorList>
    </citation>
    <scope>NUCLEOTIDE SEQUENCE [LARGE SCALE GENOMIC DNA]</scope>
    <source>
        <strain evidence="4 5">CBS 226.95</strain>
    </source>
</reference>
<evidence type="ECO:0000256" key="2">
    <source>
        <dbReference type="ARBA" id="ARBA00022801"/>
    </source>
</evidence>